<sequence length="118" mass="13212">MSADYLEYQSALKNTELIETPAEGFAKAGTVAGGLRTIIHQNNTLLELCISLHRRIDSLEARIKSLEAQKGVLPDDLLTKFQNLSLQKKPVETKGLLRIKGDPKKALADEIRKWELRS</sequence>
<protein>
    <submittedName>
        <fullName evidence="1">Uncharacterized protein</fullName>
    </submittedName>
</protein>
<dbReference type="GeneID" id="65103183"/>
<evidence type="ECO:0000313" key="2">
    <source>
        <dbReference type="Proteomes" id="UP000676067"/>
    </source>
</evidence>
<dbReference type="KEGG" id="vg:65103183"/>
<dbReference type="EMBL" id="MN542417">
    <property type="protein sequence ID" value="QHF16179.1"/>
    <property type="molecule type" value="Genomic_DNA"/>
</dbReference>
<dbReference type="Proteomes" id="UP000676067">
    <property type="component" value="Segment"/>
</dbReference>
<keyword evidence="2" id="KW-1185">Reference proteome</keyword>
<evidence type="ECO:0000313" key="1">
    <source>
        <dbReference type="EMBL" id="QHF16179.1"/>
    </source>
</evidence>
<name>A0A6B9QHP6_9VIRU</name>
<reference evidence="1" key="1">
    <citation type="submission" date="2019-10" db="EMBL/GenBank/DDBJ databases">
        <title>First identification and molecular characterization of a new badnavirus infecting Camellia.</title>
        <authorList>
            <person name="Li R."/>
            <person name="Zheng L."/>
            <person name="Cao M."/>
            <person name="Wu L."/>
        </authorList>
    </citation>
    <scope>NUCLEOTIDE SEQUENCE</scope>
    <source>
        <strain evidence="1">LG</strain>
    </source>
</reference>
<organism evidence="1 2">
    <name type="scientific">Camellia lemon glow virus</name>
    <dbReference type="NCBI Taxonomy" id="2697535"/>
    <lineage>
        <taxon>Viruses</taxon>
        <taxon>Riboviria</taxon>
        <taxon>Pararnavirae</taxon>
        <taxon>Artverviricota</taxon>
        <taxon>Revtraviricetes</taxon>
        <taxon>Ortervirales</taxon>
        <taxon>Caulimoviridae</taxon>
        <taxon>Badnavirus</taxon>
        <taxon>Badnavirus rutilanscamelliae</taxon>
    </lineage>
</organism>
<accession>A0A6B9QHP6</accession>
<proteinExistence type="predicted"/>
<dbReference type="RefSeq" id="YP_010087855.1">
    <property type="nucleotide sequence ID" value="NC_055598.1"/>
</dbReference>